<evidence type="ECO:0000256" key="4">
    <source>
        <dbReference type="ARBA" id="ARBA00023002"/>
    </source>
</evidence>
<evidence type="ECO:0000256" key="1">
    <source>
        <dbReference type="ARBA" id="ARBA00001974"/>
    </source>
</evidence>
<dbReference type="GO" id="GO:0008202">
    <property type="term" value="P:steroid metabolic process"/>
    <property type="evidence" value="ECO:0007669"/>
    <property type="project" value="UniProtKB-ARBA"/>
</dbReference>
<comment type="caution">
    <text evidence="6">The sequence shown here is derived from an EMBL/GenBank/DDBJ whole genome shotgun (WGS) entry which is preliminary data.</text>
</comment>
<evidence type="ECO:0000256" key="2">
    <source>
        <dbReference type="ARBA" id="ARBA00022630"/>
    </source>
</evidence>
<dbReference type="Pfam" id="PF00890">
    <property type="entry name" value="FAD_binding_2"/>
    <property type="match status" value="1"/>
</dbReference>
<keyword evidence="7" id="KW-1185">Reference proteome</keyword>
<name>A0A845M7M5_9RHOB</name>
<feature type="domain" description="FAD-dependent oxidoreductase 2 FAD-binding" evidence="5">
    <location>
        <begin position="45"/>
        <end position="502"/>
    </location>
</feature>
<accession>A0A845M7M5</accession>
<proteinExistence type="predicted"/>
<gene>
    <name evidence="6" type="ORF">GQE99_04185</name>
</gene>
<dbReference type="SUPFAM" id="SSF51905">
    <property type="entry name" value="FAD/NAD(P)-binding domain"/>
    <property type="match status" value="1"/>
</dbReference>
<dbReference type="InterPro" id="IPR036188">
    <property type="entry name" value="FAD/NAD-bd_sf"/>
</dbReference>
<sequence>MTSKSLTTRREFLSTVAVSGTAAAATGFAASPPAAQTRDWDEETDVLVLGYGAAGAAAAVTAHDAGAAVMVLEKQAEDAHTCNSKMCFGVWLTPDNVEDAVAYMKVASRVNVEMPESQDVSDEMIHVWAKEMVSNNKWMSSLGAKGFTLFAAQGRDPDWPGNSAIKAYQLATPGGGGEVGTGFFAFLHDKVSSRGIDLRWGMPAISLVEEDGAVLGAIARGPDGAEKAILARGGVILSTGGFNADEAAKRTYLPAYPMAFYGNPDNTGDGLRMAQAVGADLWHMTVLGGGLKAQFDDFPTAFTIGFGPQPHIVVDKSGRRFKAENHLAGYSAYWNLLAFDSVANSWSRIPSWLIFDERRRPAGPMTSTLFGAAGPIGMYEWSADNSAEIERGWIQKGETLEDLAQQIGVVPETLSEEVTRYNRFARGGRDEDHGRMPQQLVALDEPPYYALKLLPGLNNTCGGPRRNERAEVVNAFGSAIPGLYSAGELGSIYVQYPQGGANVGECLAFGRIAGRTAAERAG</sequence>
<dbReference type="AlphaFoldDB" id="A0A845M7M5"/>
<dbReference type="InterPro" id="IPR006311">
    <property type="entry name" value="TAT_signal"/>
</dbReference>
<organism evidence="6 7">
    <name type="scientific">Maritimibacter harenae</name>
    <dbReference type="NCBI Taxonomy" id="2606218"/>
    <lineage>
        <taxon>Bacteria</taxon>
        <taxon>Pseudomonadati</taxon>
        <taxon>Pseudomonadota</taxon>
        <taxon>Alphaproteobacteria</taxon>
        <taxon>Rhodobacterales</taxon>
        <taxon>Roseobacteraceae</taxon>
        <taxon>Maritimibacter</taxon>
    </lineage>
</organism>
<dbReference type="InterPro" id="IPR003953">
    <property type="entry name" value="FAD-dep_OxRdtase_2_FAD-bd"/>
</dbReference>
<dbReference type="Gene3D" id="3.90.700.10">
    <property type="entry name" value="Succinate dehydrogenase/fumarate reductase flavoprotein, catalytic domain"/>
    <property type="match status" value="1"/>
</dbReference>
<dbReference type="RefSeq" id="WP_161350334.1">
    <property type="nucleotide sequence ID" value="NZ_WTUX01000009.1"/>
</dbReference>
<dbReference type="PROSITE" id="PS51318">
    <property type="entry name" value="TAT"/>
    <property type="match status" value="1"/>
</dbReference>
<dbReference type="GO" id="GO:0016491">
    <property type="term" value="F:oxidoreductase activity"/>
    <property type="evidence" value="ECO:0007669"/>
    <property type="project" value="UniProtKB-KW"/>
</dbReference>
<keyword evidence="2" id="KW-0285">Flavoprotein</keyword>
<dbReference type="PANTHER" id="PTHR43400">
    <property type="entry name" value="FUMARATE REDUCTASE"/>
    <property type="match status" value="1"/>
</dbReference>
<comment type="cofactor">
    <cofactor evidence="1">
        <name>FAD</name>
        <dbReference type="ChEBI" id="CHEBI:57692"/>
    </cofactor>
</comment>
<protein>
    <submittedName>
        <fullName evidence="6">FAD-binding protein</fullName>
    </submittedName>
</protein>
<evidence type="ECO:0000313" key="7">
    <source>
        <dbReference type="Proteomes" id="UP000467322"/>
    </source>
</evidence>
<dbReference type="Proteomes" id="UP000467322">
    <property type="component" value="Unassembled WGS sequence"/>
</dbReference>
<dbReference type="EMBL" id="WTUX01000009">
    <property type="protein sequence ID" value="MZR12211.1"/>
    <property type="molecule type" value="Genomic_DNA"/>
</dbReference>
<evidence type="ECO:0000313" key="6">
    <source>
        <dbReference type="EMBL" id="MZR12211.1"/>
    </source>
</evidence>
<dbReference type="PANTHER" id="PTHR43400:SF10">
    <property type="entry name" value="3-OXOSTEROID 1-DEHYDROGENASE"/>
    <property type="match status" value="1"/>
</dbReference>
<evidence type="ECO:0000256" key="3">
    <source>
        <dbReference type="ARBA" id="ARBA00022827"/>
    </source>
</evidence>
<evidence type="ECO:0000259" key="5">
    <source>
        <dbReference type="Pfam" id="PF00890"/>
    </source>
</evidence>
<keyword evidence="4" id="KW-0560">Oxidoreductase</keyword>
<dbReference type="SUPFAM" id="SSF56425">
    <property type="entry name" value="Succinate dehydrogenase/fumarate reductase flavoprotein, catalytic domain"/>
    <property type="match status" value="1"/>
</dbReference>
<dbReference type="InterPro" id="IPR027477">
    <property type="entry name" value="Succ_DH/fumarate_Rdtase_cat_sf"/>
</dbReference>
<dbReference type="InterPro" id="IPR050315">
    <property type="entry name" value="FAD-oxidoreductase_2"/>
</dbReference>
<keyword evidence="3" id="KW-0274">FAD</keyword>
<dbReference type="Gene3D" id="3.50.50.60">
    <property type="entry name" value="FAD/NAD(P)-binding domain"/>
    <property type="match status" value="1"/>
</dbReference>
<reference evidence="6 7" key="1">
    <citation type="submission" date="2019-12" db="EMBL/GenBank/DDBJ databases">
        <title>Maritimibacter sp. nov. sp. isolated from sea sand.</title>
        <authorList>
            <person name="Kim J."/>
            <person name="Jeong S.E."/>
            <person name="Jung H.S."/>
            <person name="Jeon C.O."/>
        </authorList>
    </citation>
    <scope>NUCLEOTIDE SEQUENCE [LARGE SCALE GENOMIC DNA]</scope>
    <source>
        <strain evidence="6 7">DP07</strain>
    </source>
</reference>